<name>I3RA56_HALMT</name>
<sequence length="245" mass="27485">MKKVLASIGIGNATVDTVLPSDTVRPGETVDAEVHITGGSVEQDIGTIRFELETRYRTEEGYQEVDIKKYTLADGLTIEPEQEETRSVSLDIPYTTPVTLGNVDVWVETELDIKMAVDPEDKDYLNVRPTPRLQAVFDALDELGFSLHSAECEADPHSYFTSQRRFIQEFEFRPTSGEFRGTLDELEVIPRPSAESLELFVEVDRRGGILSELGDLDEKKVRTTIGTTDVSEVRDELETLIRNNA</sequence>
<dbReference type="EMBL" id="CP039141">
    <property type="protein sequence ID" value="QCQ77261.1"/>
    <property type="molecule type" value="Genomic_DNA"/>
</dbReference>
<dbReference type="Proteomes" id="UP000011603">
    <property type="component" value="Unassembled WGS sequence"/>
</dbReference>
<dbReference type="PATRIC" id="fig|523841.21.peg.251"/>
<dbReference type="AlphaFoldDB" id="I3RA56"/>
<dbReference type="EMBL" id="AOLO01000001">
    <property type="protein sequence ID" value="EMA05383.1"/>
    <property type="molecule type" value="Genomic_DNA"/>
</dbReference>
<evidence type="ECO:0000313" key="3">
    <source>
        <dbReference type="EMBL" id="EMA05383.1"/>
    </source>
</evidence>
<dbReference type="HOGENOM" id="CLU_057336_1_2_2"/>
<proteinExistence type="predicted"/>
<evidence type="ECO:0000313" key="1">
    <source>
        <dbReference type="EMBL" id="AFK21116.1"/>
    </source>
</evidence>
<reference evidence="2 7" key="4">
    <citation type="submission" date="2014-04" db="EMBL/GenBank/DDBJ databases">
        <title>Transcriptional profiles of Haloferax mediterranei on the basis of nitrogen availability.</title>
        <authorList>
            <person name="Bautista V."/>
        </authorList>
    </citation>
    <scope>NUCLEOTIDE SEQUENCE [LARGE SCALE GENOMIC DNA]</scope>
    <source>
        <strain evidence="2">ATCC 33500</strain>
        <strain evidence="7">ATCC 33500 / DSM 1411 / JCM 8866 / NBRC 14739 / NCIMB 2177 / R-4</strain>
        <plasmid evidence="2">HMPLAS2</plasmid>
        <plasmid evidence="7">Plasmid HMPLAS2</plasmid>
    </source>
</reference>
<reference evidence="3 6" key="3">
    <citation type="journal article" date="2014" name="PLoS Genet.">
        <title>Phylogenetically driven sequencing of extremely halophilic archaea reveals strategies for static and dynamic osmo-response.</title>
        <authorList>
            <person name="Becker E.A."/>
            <person name="Seitzer P.M."/>
            <person name="Tritt A."/>
            <person name="Larsen D."/>
            <person name="Krusor M."/>
            <person name="Yao A.I."/>
            <person name="Wu D."/>
            <person name="Madern D."/>
            <person name="Eisen J.A."/>
            <person name="Darling A.E."/>
            <person name="Facciotti M.T."/>
        </authorList>
    </citation>
    <scope>NUCLEOTIDE SEQUENCE [LARGE SCALE GENOMIC DNA]</scope>
    <source>
        <strain evidence="3">ATCC 33500</strain>
        <strain evidence="6">ATCC 33500 / DSM 1411 / JCM 8866 / NBRC 14739 / NCIMB 2177 / R-4</strain>
    </source>
</reference>
<dbReference type="EMBL" id="CP001870">
    <property type="protein sequence ID" value="AFK21116.1"/>
    <property type="molecule type" value="Genomic_DNA"/>
</dbReference>
<dbReference type="OrthoDB" id="181599at2157"/>
<dbReference type="Proteomes" id="UP000027075">
    <property type="component" value="Plasmid HMPLAS2"/>
</dbReference>
<dbReference type="Proteomes" id="UP000006469">
    <property type="component" value="Plasmid pHM300"/>
</dbReference>
<evidence type="ECO:0000313" key="4">
    <source>
        <dbReference type="EMBL" id="QCQ77261.1"/>
    </source>
</evidence>
<gene>
    <name evidence="1" type="ordered locus">HFX_5285</name>
    <name evidence="2" type="ORF">BM92_19045</name>
    <name evidence="3" type="ORF">C439_01250</name>
    <name evidence="4" type="ORF">E6P09_18285</name>
</gene>
<dbReference type="RefSeq" id="WP_004056455.1">
    <property type="nucleotide sequence ID" value="NC_017943.1"/>
</dbReference>
<dbReference type="GeneID" id="40158408"/>
<dbReference type="PANTHER" id="PTHR40053:SF1">
    <property type="entry name" value="SPORULATION-CONTROL PROTEIN SPO0M"/>
    <property type="match status" value="1"/>
</dbReference>
<dbReference type="PANTHER" id="PTHR40053">
    <property type="entry name" value="SPORULATION-CONTROL PROTEIN SPO0M"/>
    <property type="match status" value="1"/>
</dbReference>
<reference evidence="4 8" key="6">
    <citation type="submission" date="2019-04" db="EMBL/GenBank/DDBJ databases">
        <title>Methylomes of two halophilic Archaea, Haloarcula marismortui and Haloferax mediterranei.</title>
        <authorList>
            <person name="DasSarma S."/>
            <person name="DasSarma P."/>
            <person name="DasSarma S."/>
            <person name="Fomenkov A."/>
            <person name="Vincze T."/>
            <person name="Anton B.P."/>
            <person name="Roberts R.J."/>
        </authorList>
    </citation>
    <scope>NUCLEOTIDE SEQUENCE [LARGE SCALE GENOMIC DNA]</scope>
    <source>
        <strain evidence="4">ATCC 33500</strain>
        <strain evidence="8">ATCC 33500 / DSM 1411 / JCM 8866 / NBRC 14739 / NCIMB 2177 / R-4</strain>
        <plasmid evidence="4 8">pHME322</plasmid>
    </source>
</reference>
<evidence type="ECO:0000313" key="8">
    <source>
        <dbReference type="Proteomes" id="UP000299011"/>
    </source>
</evidence>
<evidence type="ECO:0000313" key="6">
    <source>
        <dbReference type="Proteomes" id="UP000011603"/>
    </source>
</evidence>
<protein>
    <submittedName>
        <fullName evidence="2">SpoOM family protein</fullName>
    </submittedName>
    <submittedName>
        <fullName evidence="4">Sporulation protein</fullName>
    </submittedName>
</protein>
<dbReference type="Pfam" id="PF07070">
    <property type="entry name" value="Spo0M"/>
    <property type="match status" value="1"/>
</dbReference>
<dbReference type="KEGG" id="hme:HFX_5285"/>
<evidence type="ECO:0000313" key="5">
    <source>
        <dbReference type="Proteomes" id="UP000006469"/>
    </source>
</evidence>
<geneLocation type="plasmid" evidence="1 5">
    <name>pHM300</name>
</geneLocation>
<dbReference type="Proteomes" id="UP000299011">
    <property type="component" value="Plasmid pHME322"/>
</dbReference>
<keyword evidence="6" id="KW-1185">Reference proteome</keyword>
<evidence type="ECO:0000313" key="2">
    <source>
        <dbReference type="EMBL" id="AHZ24299.1"/>
    </source>
</evidence>
<dbReference type="InterPro" id="IPR009776">
    <property type="entry name" value="Spore_0_M"/>
</dbReference>
<geneLocation type="plasmid" evidence="2 7">
    <name>HMPLAS2</name>
</geneLocation>
<reference evidence="1" key="5">
    <citation type="submission" date="2014-05" db="EMBL/GenBank/DDBJ databases">
        <authorList>
            <person name="Wang L."/>
            <person name="Yang H."/>
            <person name="Xiang H."/>
        </authorList>
    </citation>
    <scope>NUCLEOTIDE SEQUENCE</scope>
    <source>
        <strain evidence="1">CGMCC 1.2087</strain>
        <plasmid evidence="1">pHM300</plasmid>
    </source>
</reference>
<evidence type="ECO:0000313" key="7">
    <source>
        <dbReference type="Proteomes" id="UP000027075"/>
    </source>
</evidence>
<keyword evidence="1" id="KW-0614">Plasmid</keyword>
<dbReference type="EMBL" id="CP007553">
    <property type="protein sequence ID" value="AHZ24299.1"/>
    <property type="molecule type" value="Genomic_DNA"/>
</dbReference>
<geneLocation type="plasmid" evidence="4 8">
    <name>pHME322</name>
</geneLocation>
<reference evidence="1 5" key="2">
    <citation type="journal article" date="2012" name="J. Bacteriol.">
        <title>Complete genome sequence of the metabolically versatile halophilic archaeon Haloferax mediterranei, a poly(3-hydroxybutyrate-co-3-hydroxyvalerate) producer.</title>
        <authorList>
            <person name="Han J."/>
            <person name="Zhang F."/>
            <person name="Hou J."/>
            <person name="Liu X."/>
            <person name="Li M."/>
            <person name="Liu H."/>
            <person name="Cai L."/>
            <person name="Zhang B."/>
            <person name="Chen Y."/>
            <person name="Zhou J."/>
            <person name="Hu S."/>
            <person name="Xiang H."/>
        </authorList>
    </citation>
    <scope>NUCLEOTIDE SEQUENCE [LARGE SCALE GENOMIC DNA]</scope>
    <source>
        <strain evidence="5">ATCC 33500 / DSM 1411 / JCM 8866 / NBRC 14739 / NCIMB 2177 / R-4</strain>
        <strain evidence="1">CGMCC 1.2087</strain>
        <plasmid evidence="5">pHM300</plasmid>
    </source>
</reference>
<accession>I3RA56</accession>
<organism evidence="1 5">
    <name type="scientific">Haloferax mediterranei (strain ATCC 33500 / DSM 1411 / JCM 8866 / NBRC 14739 / NCIMB 2177 / R-4)</name>
    <name type="common">Halobacterium mediterranei</name>
    <dbReference type="NCBI Taxonomy" id="523841"/>
    <lineage>
        <taxon>Archaea</taxon>
        <taxon>Methanobacteriati</taxon>
        <taxon>Methanobacteriota</taxon>
        <taxon>Stenosarchaea group</taxon>
        <taxon>Halobacteria</taxon>
        <taxon>Halobacteriales</taxon>
        <taxon>Haloferacaceae</taxon>
        <taxon>Haloferax</taxon>
    </lineage>
</organism>
<reference evidence="1" key="1">
    <citation type="journal article" date="2012" name="Appl. Environ. Microbiol.">
        <title>Identification of the haloarchaeal phasin (PhaP) that functions in polyhydroxyalkanoate accumulation and granule formation in Haloferax mediterranei.</title>
        <authorList>
            <person name="Cai S."/>
            <person name="Cai L."/>
            <person name="Liu H."/>
            <person name="Liu X."/>
            <person name="Han J."/>
            <person name="Zhou J."/>
            <person name="Xiang H."/>
        </authorList>
    </citation>
    <scope>NUCLEOTIDE SEQUENCE</scope>
    <source>
        <strain evidence="1">CGMCC 1.2087</strain>
    </source>
</reference>